<dbReference type="EMBL" id="JAUEPS010000016">
    <property type="protein sequence ID" value="KAK0458749.1"/>
    <property type="molecule type" value="Genomic_DNA"/>
</dbReference>
<reference evidence="2" key="1">
    <citation type="submission" date="2023-06" db="EMBL/GenBank/DDBJ databases">
        <authorList>
            <consortium name="Lawrence Berkeley National Laboratory"/>
            <person name="Ahrendt S."/>
            <person name="Sahu N."/>
            <person name="Indic B."/>
            <person name="Wong-Bajracharya J."/>
            <person name="Merenyi Z."/>
            <person name="Ke H.-M."/>
            <person name="Monk M."/>
            <person name="Kocsube S."/>
            <person name="Drula E."/>
            <person name="Lipzen A."/>
            <person name="Balint B."/>
            <person name="Henrissat B."/>
            <person name="Andreopoulos B."/>
            <person name="Martin F.M."/>
            <person name="Harder C.B."/>
            <person name="Rigling D."/>
            <person name="Ford K.L."/>
            <person name="Foster G.D."/>
            <person name="Pangilinan J."/>
            <person name="Papanicolaou A."/>
            <person name="Barry K."/>
            <person name="LaButti K."/>
            <person name="Viragh M."/>
            <person name="Koriabine M."/>
            <person name="Yan M."/>
            <person name="Riley R."/>
            <person name="Champramary S."/>
            <person name="Plett K.L."/>
            <person name="Tsai I.J."/>
            <person name="Slot J."/>
            <person name="Sipos G."/>
            <person name="Plett J."/>
            <person name="Nagy L.G."/>
            <person name="Grigoriev I.V."/>
        </authorList>
    </citation>
    <scope>NUCLEOTIDE SEQUENCE</scope>
    <source>
        <strain evidence="2">CCBAS 213</strain>
    </source>
</reference>
<keyword evidence="3" id="KW-1185">Reference proteome</keyword>
<sequence length="399" mass="45382">MQRQNGEKETIGAVLKARACLVFGDVRLLGFLPNDYTEFTIHGKQFLSTTKSSIPRLISPRWTHREKQTSTLLDFEDGSDENSGFPCGTQSSEHLAPLEVSTFAEVSTLGRRVPRDRHSQKGEINERERKYIGEKAWYLIQDLPTELDREMDFRDCDPESSQSRPHSPQGPNTVGYNHHTSWSRWRQLHRWSRLPCRMYWTPENVRGVKEKVQKSIEQICSSERRSNVWTIMRDFVGLGCSLDIGPQGIIDAECGKGANVGDEGVTCRGGFQRYRHYETPLPTSPALAIFLTRTRLPIRHIKIVRAPSERLASQPGTRHGEAQGGSTCMRAERFVAISNDDRASRRAVIGPRDGATDSGETLQTFRMNIEENSSWSRKGILELLLQMRVAYHVWPSVWA</sequence>
<feature type="region of interest" description="Disordered" evidence="1">
    <location>
        <begin position="153"/>
        <end position="178"/>
    </location>
</feature>
<dbReference type="AlphaFoldDB" id="A0AA39N615"/>
<feature type="compositionally biased region" description="Polar residues" evidence="1">
    <location>
        <begin position="159"/>
        <end position="178"/>
    </location>
</feature>
<name>A0AA39N615_ARMTA</name>
<comment type="caution">
    <text evidence="2">The sequence shown here is derived from an EMBL/GenBank/DDBJ whole genome shotgun (WGS) entry which is preliminary data.</text>
</comment>
<dbReference type="GeneID" id="85353127"/>
<proteinExistence type="predicted"/>
<protein>
    <submittedName>
        <fullName evidence="2">Uncharacterized protein</fullName>
    </submittedName>
</protein>
<dbReference type="Proteomes" id="UP001175211">
    <property type="component" value="Unassembled WGS sequence"/>
</dbReference>
<evidence type="ECO:0000313" key="2">
    <source>
        <dbReference type="EMBL" id="KAK0458749.1"/>
    </source>
</evidence>
<evidence type="ECO:0000256" key="1">
    <source>
        <dbReference type="SAM" id="MobiDB-lite"/>
    </source>
</evidence>
<dbReference type="RefSeq" id="XP_060330999.1">
    <property type="nucleotide sequence ID" value="XM_060469579.1"/>
</dbReference>
<evidence type="ECO:0000313" key="3">
    <source>
        <dbReference type="Proteomes" id="UP001175211"/>
    </source>
</evidence>
<accession>A0AA39N615</accession>
<gene>
    <name evidence="2" type="ORF">EV420DRAFT_1479441</name>
</gene>
<organism evidence="2 3">
    <name type="scientific">Armillaria tabescens</name>
    <name type="common">Ringless honey mushroom</name>
    <name type="synonym">Agaricus tabescens</name>
    <dbReference type="NCBI Taxonomy" id="1929756"/>
    <lineage>
        <taxon>Eukaryota</taxon>
        <taxon>Fungi</taxon>
        <taxon>Dikarya</taxon>
        <taxon>Basidiomycota</taxon>
        <taxon>Agaricomycotina</taxon>
        <taxon>Agaricomycetes</taxon>
        <taxon>Agaricomycetidae</taxon>
        <taxon>Agaricales</taxon>
        <taxon>Marasmiineae</taxon>
        <taxon>Physalacriaceae</taxon>
        <taxon>Desarmillaria</taxon>
    </lineage>
</organism>